<dbReference type="FunFam" id="3.30.160.60:FF:000021">
    <property type="entry name" value="Basic krueppel-like factor 3"/>
    <property type="match status" value="1"/>
</dbReference>
<dbReference type="PROSITE" id="PS50157">
    <property type="entry name" value="ZINC_FINGER_C2H2_2"/>
    <property type="match status" value="1"/>
</dbReference>
<dbReference type="Proteomes" id="UP000821866">
    <property type="component" value="Chromosome 1"/>
</dbReference>
<dbReference type="Gene3D" id="3.30.160.60">
    <property type="entry name" value="Classic Zinc Finger"/>
    <property type="match status" value="1"/>
</dbReference>
<dbReference type="GO" id="GO:0008270">
    <property type="term" value="F:zinc ion binding"/>
    <property type="evidence" value="ECO:0007669"/>
    <property type="project" value="UniProtKB-KW"/>
</dbReference>
<dbReference type="PANTHER" id="PTHR23235:SF174">
    <property type="entry name" value="CABUT, ISOFORM A"/>
    <property type="match status" value="1"/>
</dbReference>
<evidence type="ECO:0000256" key="3">
    <source>
        <dbReference type="ARBA" id="ARBA00022833"/>
    </source>
</evidence>
<evidence type="ECO:0000256" key="4">
    <source>
        <dbReference type="PROSITE-ProRule" id="PRU00042"/>
    </source>
</evidence>
<dbReference type="PROSITE" id="PS00028">
    <property type="entry name" value="ZINC_FINGER_C2H2_1"/>
    <property type="match status" value="1"/>
</dbReference>
<keyword evidence="1" id="KW-0479">Metal-binding</keyword>
<keyword evidence="2 4" id="KW-0863">Zinc-finger</keyword>
<evidence type="ECO:0000256" key="1">
    <source>
        <dbReference type="ARBA" id="ARBA00022723"/>
    </source>
</evidence>
<dbReference type="GO" id="GO:0000978">
    <property type="term" value="F:RNA polymerase II cis-regulatory region sequence-specific DNA binding"/>
    <property type="evidence" value="ECO:0007669"/>
    <property type="project" value="TreeGrafter"/>
</dbReference>
<name>A0A9J6F6D3_RHIMP</name>
<dbReference type="GO" id="GO:0000981">
    <property type="term" value="F:DNA-binding transcription factor activity, RNA polymerase II-specific"/>
    <property type="evidence" value="ECO:0007669"/>
    <property type="project" value="TreeGrafter"/>
</dbReference>
<organism evidence="7 8">
    <name type="scientific">Rhipicephalus microplus</name>
    <name type="common">Cattle tick</name>
    <name type="synonym">Boophilus microplus</name>
    <dbReference type="NCBI Taxonomy" id="6941"/>
    <lineage>
        <taxon>Eukaryota</taxon>
        <taxon>Metazoa</taxon>
        <taxon>Ecdysozoa</taxon>
        <taxon>Arthropoda</taxon>
        <taxon>Chelicerata</taxon>
        <taxon>Arachnida</taxon>
        <taxon>Acari</taxon>
        <taxon>Parasitiformes</taxon>
        <taxon>Ixodida</taxon>
        <taxon>Ixodoidea</taxon>
        <taxon>Ixodidae</taxon>
        <taxon>Rhipicephalinae</taxon>
        <taxon>Rhipicephalus</taxon>
        <taxon>Boophilus</taxon>
    </lineage>
</organism>
<dbReference type="SUPFAM" id="SSF57667">
    <property type="entry name" value="beta-beta-alpha zinc fingers"/>
    <property type="match status" value="1"/>
</dbReference>
<dbReference type="PANTHER" id="PTHR23235">
    <property type="entry name" value="KRUEPPEL-LIKE TRANSCRIPTION FACTOR"/>
    <property type="match status" value="1"/>
</dbReference>
<evidence type="ECO:0000256" key="2">
    <source>
        <dbReference type="ARBA" id="ARBA00022771"/>
    </source>
</evidence>
<feature type="compositionally biased region" description="Basic and acidic residues" evidence="5">
    <location>
        <begin position="27"/>
        <end position="39"/>
    </location>
</feature>
<gene>
    <name evidence="7" type="ORF">HPB51_023265</name>
</gene>
<keyword evidence="8" id="KW-1185">Reference proteome</keyword>
<dbReference type="EMBL" id="JABSTU010000001">
    <property type="protein sequence ID" value="KAH8042426.1"/>
    <property type="molecule type" value="Genomic_DNA"/>
</dbReference>
<evidence type="ECO:0000313" key="8">
    <source>
        <dbReference type="Proteomes" id="UP000821866"/>
    </source>
</evidence>
<comment type="caution">
    <text evidence="7">The sequence shown here is derived from an EMBL/GenBank/DDBJ whole genome shotgun (WGS) entry which is preliminary data.</text>
</comment>
<reference evidence="7" key="2">
    <citation type="submission" date="2021-09" db="EMBL/GenBank/DDBJ databases">
        <authorList>
            <person name="Jia N."/>
            <person name="Wang J."/>
            <person name="Shi W."/>
            <person name="Du L."/>
            <person name="Sun Y."/>
            <person name="Zhan W."/>
            <person name="Jiang J."/>
            <person name="Wang Q."/>
            <person name="Zhang B."/>
            <person name="Ji P."/>
            <person name="Sakyi L.B."/>
            <person name="Cui X."/>
            <person name="Yuan T."/>
            <person name="Jiang B."/>
            <person name="Yang W."/>
            <person name="Lam T.T.-Y."/>
            <person name="Chang Q."/>
            <person name="Ding S."/>
            <person name="Wang X."/>
            <person name="Zhu J."/>
            <person name="Ruan X."/>
            <person name="Zhao L."/>
            <person name="Wei J."/>
            <person name="Que T."/>
            <person name="Du C."/>
            <person name="Cheng J."/>
            <person name="Dai P."/>
            <person name="Han X."/>
            <person name="Huang E."/>
            <person name="Gao Y."/>
            <person name="Liu J."/>
            <person name="Shao H."/>
            <person name="Ye R."/>
            <person name="Li L."/>
            <person name="Wei W."/>
            <person name="Wang X."/>
            <person name="Wang C."/>
            <person name="Huo Q."/>
            <person name="Li W."/>
            <person name="Guo W."/>
            <person name="Chen H."/>
            <person name="Chen S."/>
            <person name="Zhou L."/>
            <person name="Zhou L."/>
            <person name="Ni X."/>
            <person name="Tian J."/>
            <person name="Zhou Y."/>
            <person name="Sheng Y."/>
            <person name="Liu T."/>
            <person name="Pan Y."/>
            <person name="Xia L."/>
            <person name="Li J."/>
            <person name="Zhao F."/>
            <person name="Cao W."/>
        </authorList>
    </citation>
    <scope>NUCLEOTIDE SEQUENCE</scope>
    <source>
        <strain evidence="7">Rmic-2018</strain>
        <tissue evidence="7">Larvae</tissue>
    </source>
</reference>
<dbReference type="InterPro" id="IPR036236">
    <property type="entry name" value="Znf_C2H2_sf"/>
</dbReference>
<dbReference type="AlphaFoldDB" id="A0A9J6F6D3"/>
<protein>
    <recommendedName>
        <fullName evidence="6">C2H2-type domain-containing protein</fullName>
    </recommendedName>
</protein>
<evidence type="ECO:0000313" key="7">
    <source>
        <dbReference type="EMBL" id="KAH8042426.1"/>
    </source>
</evidence>
<feature type="domain" description="C2H2-type" evidence="6">
    <location>
        <begin position="127"/>
        <end position="156"/>
    </location>
</feature>
<accession>A0A9J6F6D3</accession>
<evidence type="ECO:0000256" key="5">
    <source>
        <dbReference type="SAM" id="MobiDB-lite"/>
    </source>
</evidence>
<keyword evidence="3" id="KW-0862">Zinc</keyword>
<dbReference type="InterPro" id="IPR013087">
    <property type="entry name" value="Znf_C2H2_type"/>
</dbReference>
<feature type="region of interest" description="Disordered" evidence="5">
    <location>
        <begin position="26"/>
        <end position="59"/>
    </location>
</feature>
<evidence type="ECO:0000259" key="6">
    <source>
        <dbReference type="PROSITE" id="PS50157"/>
    </source>
</evidence>
<proteinExistence type="predicted"/>
<reference evidence="7" key="1">
    <citation type="journal article" date="2020" name="Cell">
        <title>Large-Scale Comparative Analyses of Tick Genomes Elucidate Their Genetic Diversity and Vector Capacities.</title>
        <authorList>
            <consortium name="Tick Genome and Microbiome Consortium (TIGMIC)"/>
            <person name="Jia N."/>
            <person name="Wang J."/>
            <person name="Shi W."/>
            <person name="Du L."/>
            <person name="Sun Y."/>
            <person name="Zhan W."/>
            <person name="Jiang J.F."/>
            <person name="Wang Q."/>
            <person name="Zhang B."/>
            <person name="Ji P."/>
            <person name="Bell-Sakyi L."/>
            <person name="Cui X.M."/>
            <person name="Yuan T.T."/>
            <person name="Jiang B.G."/>
            <person name="Yang W.F."/>
            <person name="Lam T.T."/>
            <person name="Chang Q.C."/>
            <person name="Ding S.J."/>
            <person name="Wang X.J."/>
            <person name="Zhu J.G."/>
            <person name="Ruan X.D."/>
            <person name="Zhao L."/>
            <person name="Wei J.T."/>
            <person name="Ye R.Z."/>
            <person name="Que T.C."/>
            <person name="Du C.H."/>
            <person name="Zhou Y.H."/>
            <person name="Cheng J.X."/>
            <person name="Dai P.F."/>
            <person name="Guo W.B."/>
            <person name="Han X.H."/>
            <person name="Huang E.J."/>
            <person name="Li L.F."/>
            <person name="Wei W."/>
            <person name="Gao Y.C."/>
            <person name="Liu J.Z."/>
            <person name="Shao H.Z."/>
            <person name="Wang X."/>
            <person name="Wang C.C."/>
            <person name="Yang T.C."/>
            <person name="Huo Q.B."/>
            <person name="Li W."/>
            <person name="Chen H.Y."/>
            <person name="Chen S.E."/>
            <person name="Zhou L.G."/>
            <person name="Ni X.B."/>
            <person name="Tian J.H."/>
            <person name="Sheng Y."/>
            <person name="Liu T."/>
            <person name="Pan Y.S."/>
            <person name="Xia L.Y."/>
            <person name="Li J."/>
            <person name="Zhao F."/>
            <person name="Cao W.C."/>
        </authorList>
    </citation>
    <scope>NUCLEOTIDE SEQUENCE</scope>
    <source>
        <strain evidence="7">Rmic-2018</strain>
    </source>
</reference>
<dbReference type="VEuPathDB" id="VectorBase:LOC119159433"/>
<sequence>MTMYLTRDLDIDVSLAAECLVAMSNARPRDPYSDSDRRSPLSLSTTDGSDCMPDEQESHLNNTSKYMIARILTDLTRVPQEPVGSATARPVSSVRPKVRAASNKAIVAASSATPGVRGPSSAGKKVHNCDFPGCDKVYGKSSHLKAHLRTHTALARFKTLSRAMLKTSSLTSQSDSTEIGFRTRPAAKTFSAGGDACPVVDLLRISLAYSSRQKASFGVFLGRLHAHITSLCEGLIGSLAAFFKLIGQYVPTKKR</sequence>